<dbReference type="AlphaFoldDB" id="A0A0F9FSC5"/>
<feature type="transmembrane region" description="Helical" evidence="7">
    <location>
        <begin position="264"/>
        <end position="288"/>
    </location>
</feature>
<evidence type="ECO:0000256" key="7">
    <source>
        <dbReference type="SAM" id="Phobius"/>
    </source>
</evidence>
<dbReference type="InterPro" id="IPR003838">
    <property type="entry name" value="ABC3_permease_C"/>
</dbReference>
<evidence type="ECO:0000259" key="9">
    <source>
        <dbReference type="Pfam" id="PF12704"/>
    </source>
</evidence>
<evidence type="ECO:0000256" key="3">
    <source>
        <dbReference type="ARBA" id="ARBA00022692"/>
    </source>
</evidence>
<feature type="domain" description="MacB-like periplasmic core" evidence="9">
    <location>
        <begin position="25"/>
        <end position="211"/>
    </location>
</feature>
<dbReference type="PANTHER" id="PTHR30572:SF4">
    <property type="entry name" value="ABC TRANSPORTER PERMEASE YTRF"/>
    <property type="match status" value="1"/>
</dbReference>
<organism evidence="10">
    <name type="scientific">marine sediment metagenome</name>
    <dbReference type="NCBI Taxonomy" id="412755"/>
    <lineage>
        <taxon>unclassified sequences</taxon>
        <taxon>metagenomes</taxon>
        <taxon>ecological metagenomes</taxon>
    </lineage>
</organism>
<dbReference type="Pfam" id="PF12704">
    <property type="entry name" value="MacB_PCD"/>
    <property type="match status" value="1"/>
</dbReference>
<evidence type="ECO:0000256" key="1">
    <source>
        <dbReference type="ARBA" id="ARBA00004651"/>
    </source>
</evidence>
<comment type="similarity">
    <text evidence="6">Belongs to the ABC-4 integral membrane protein family.</text>
</comment>
<evidence type="ECO:0000256" key="5">
    <source>
        <dbReference type="ARBA" id="ARBA00023136"/>
    </source>
</evidence>
<feature type="domain" description="ABC3 transporter permease C-terminal" evidence="8">
    <location>
        <begin position="268"/>
        <end position="339"/>
    </location>
</feature>
<sequence>MHKIIMFFKKKFSYQNLIRRKGKAFFILAGLVISISTVVAVISFVKSMTYDINHKLEKYGANILIVPKVENLSLSYGGLSLGGVSFEVEEIREEELKQVNSIKNAANIAAMGPMVLGVVHVDNHRVLLAGVDFNASRILKPWWRVKGTLPNENEVLLGAETARVMSLNTGSPIEIKNRKLIVSGVLHPTGSQDDQLIFTPLSTAQSLLDKHGWISMAEVAALCTDCPIDDMVKQISEVLPSAKVMAIQQVVKGRMEALSMFRKFSYGVSGVVLFVGSLVVLVTMTGSIRERTNEIGIFRAIGFRKSHIIQLVIIEAGIISCLAGILGYLLGLGATIVALRFFPKHSQFPF</sequence>
<dbReference type="GO" id="GO:0005886">
    <property type="term" value="C:plasma membrane"/>
    <property type="evidence" value="ECO:0007669"/>
    <property type="project" value="UniProtKB-SubCell"/>
</dbReference>
<proteinExistence type="inferred from homology"/>
<evidence type="ECO:0000256" key="4">
    <source>
        <dbReference type="ARBA" id="ARBA00022989"/>
    </source>
</evidence>
<evidence type="ECO:0000256" key="6">
    <source>
        <dbReference type="ARBA" id="ARBA00038076"/>
    </source>
</evidence>
<dbReference type="EMBL" id="LAZR01029214">
    <property type="protein sequence ID" value="KKL60255.1"/>
    <property type="molecule type" value="Genomic_DNA"/>
</dbReference>
<keyword evidence="3 7" id="KW-0812">Transmembrane</keyword>
<feature type="transmembrane region" description="Helical" evidence="7">
    <location>
        <begin position="309"/>
        <end position="342"/>
    </location>
</feature>
<protein>
    <recommendedName>
        <fullName evidence="11">ABC3 transporter permease protein domain-containing protein</fullName>
    </recommendedName>
</protein>
<dbReference type="PANTHER" id="PTHR30572">
    <property type="entry name" value="MEMBRANE COMPONENT OF TRANSPORTER-RELATED"/>
    <property type="match status" value="1"/>
</dbReference>
<dbReference type="Pfam" id="PF02687">
    <property type="entry name" value="FtsX"/>
    <property type="match status" value="1"/>
</dbReference>
<dbReference type="GO" id="GO:0022857">
    <property type="term" value="F:transmembrane transporter activity"/>
    <property type="evidence" value="ECO:0007669"/>
    <property type="project" value="TreeGrafter"/>
</dbReference>
<accession>A0A0F9FSC5</accession>
<keyword evidence="2" id="KW-1003">Cell membrane</keyword>
<keyword evidence="5 7" id="KW-0472">Membrane</keyword>
<dbReference type="InterPro" id="IPR050250">
    <property type="entry name" value="Macrolide_Exporter_MacB"/>
</dbReference>
<name>A0A0F9FSC5_9ZZZZ</name>
<keyword evidence="4 7" id="KW-1133">Transmembrane helix</keyword>
<evidence type="ECO:0000313" key="10">
    <source>
        <dbReference type="EMBL" id="KKL60255.1"/>
    </source>
</evidence>
<dbReference type="InterPro" id="IPR025857">
    <property type="entry name" value="MacB_PCD"/>
</dbReference>
<comment type="caution">
    <text evidence="10">The sequence shown here is derived from an EMBL/GenBank/DDBJ whole genome shotgun (WGS) entry which is preliminary data.</text>
</comment>
<evidence type="ECO:0000256" key="2">
    <source>
        <dbReference type="ARBA" id="ARBA00022475"/>
    </source>
</evidence>
<evidence type="ECO:0000259" key="8">
    <source>
        <dbReference type="Pfam" id="PF02687"/>
    </source>
</evidence>
<reference evidence="10" key="1">
    <citation type="journal article" date="2015" name="Nature">
        <title>Complex archaea that bridge the gap between prokaryotes and eukaryotes.</title>
        <authorList>
            <person name="Spang A."/>
            <person name="Saw J.H."/>
            <person name="Jorgensen S.L."/>
            <person name="Zaremba-Niedzwiedzka K."/>
            <person name="Martijn J."/>
            <person name="Lind A.E."/>
            <person name="van Eijk R."/>
            <person name="Schleper C."/>
            <person name="Guy L."/>
            <person name="Ettema T.J."/>
        </authorList>
    </citation>
    <scope>NUCLEOTIDE SEQUENCE</scope>
</reference>
<comment type="subcellular location">
    <subcellularLocation>
        <location evidence="1">Cell membrane</location>
        <topology evidence="1">Multi-pass membrane protein</topology>
    </subcellularLocation>
</comment>
<gene>
    <name evidence="10" type="ORF">LCGC14_2207140</name>
</gene>
<evidence type="ECO:0008006" key="11">
    <source>
        <dbReference type="Google" id="ProtNLM"/>
    </source>
</evidence>